<evidence type="ECO:0000313" key="2">
    <source>
        <dbReference type="EMBL" id="KAH7243753.1"/>
    </source>
</evidence>
<sequence>MPEKIASSMAAKSKEASGDDQHNKSYSFGKGFLHSLGQVYQETFKSELPPAQLRQMEAEALDIMQQLGDRTGSFSRAINFEFTAYMVAPYRILKASGTSVPQIRQLLEDALQHTMAWASQTVRKQLDSAPDAFESLVKESKDKERNFYVEPDFKLRRARDMPDSYSLEVHNCWYMNTLEKLGAREIGPSFCAFDRSWYAPIDPGRHGVKFTRPSTIAEGADRCRFNIDRSLRHLTLLNSILVLTLVRIVIEAVDSSWQVGLLPRSDETGLDWTPATQGHKIMIAERRR</sequence>
<dbReference type="Proteomes" id="UP000736672">
    <property type="component" value="Unassembled WGS sequence"/>
</dbReference>
<dbReference type="OrthoDB" id="5034840at2759"/>
<protein>
    <submittedName>
        <fullName evidence="2">L-2-amino-thiazoline-4-carboxylic acid hydrolase-domain-containing protein</fullName>
    </submittedName>
</protein>
<evidence type="ECO:0000313" key="3">
    <source>
        <dbReference type="Proteomes" id="UP000736672"/>
    </source>
</evidence>
<dbReference type="EMBL" id="JAGTJS010000018">
    <property type="protein sequence ID" value="KAH7243753.1"/>
    <property type="molecule type" value="Genomic_DNA"/>
</dbReference>
<dbReference type="AlphaFoldDB" id="A0A9P9GQA1"/>
<keyword evidence="2" id="KW-0378">Hydrolase</keyword>
<comment type="caution">
    <text evidence="2">The sequence shown here is derived from an EMBL/GenBank/DDBJ whole genome shotgun (WGS) entry which is preliminary data.</text>
</comment>
<keyword evidence="3" id="KW-1185">Reference proteome</keyword>
<dbReference type="Pfam" id="PF14196">
    <property type="entry name" value="ATC_hydrolase"/>
    <property type="match status" value="1"/>
</dbReference>
<dbReference type="GO" id="GO:0016787">
    <property type="term" value="F:hydrolase activity"/>
    <property type="evidence" value="ECO:0007669"/>
    <property type="project" value="UniProtKB-KW"/>
</dbReference>
<name>A0A9P9GQA1_FUSSL</name>
<gene>
    <name evidence="2" type="ORF">B0J15DRAFT_564940</name>
</gene>
<evidence type="ECO:0000256" key="1">
    <source>
        <dbReference type="SAM" id="MobiDB-lite"/>
    </source>
</evidence>
<feature type="compositionally biased region" description="Low complexity" evidence="1">
    <location>
        <begin position="1"/>
        <end position="11"/>
    </location>
</feature>
<reference evidence="2" key="1">
    <citation type="journal article" date="2021" name="Nat. Commun.">
        <title>Genetic determinants of endophytism in the Arabidopsis root mycobiome.</title>
        <authorList>
            <person name="Mesny F."/>
            <person name="Miyauchi S."/>
            <person name="Thiergart T."/>
            <person name="Pickel B."/>
            <person name="Atanasova L."/>
            <person name="Karlsson M."/>
            <person name="Huettel B."/>
            <person name="Barry K.W."/>
            <person name="Haridas S."/>
            <person name="Chen C."/>
            <person name="Bauer D."/>
            <person name="Andreopoulos W."/>
            <person name="Pangilinan J."/>
            <person name="LaButti K."/>
            <person name="Riley R."/>
            <person name="Lipzen A."/>
            <person name="Clum A."/>
            <person name="Drula E."/>
            <person name="Henrissat B."/>
            <person name="Kohler A."/>
            <person name="Grigoriev I.V."/>
            <person name="Martin F.M."/>
            <person name="Hacquard S."/>
        </authorList>
    </citation>
    <scope>NUCLEOTIDE SEQUENCE</scope>
    <source>
        <strain evidence="2">FSSC 5 MPI-SDFR-AT-0091</strain>
    </source>
</reference>
<feature type="region of interest" description="Disordered" evidence="1">
    <location>
        <begin position="1"/>
        <end position="22"/>
    </location>
</feature>
<feature type="compositionally biased region" description="Basic and acidic residues" evidence="1">
    <location>
        <begin position="12"/>
        <end position="22"/>
    </location>
</feature>
<accession>A0A9P9GQA1</accession>
<dbReference type="InterPro" id="IPR026002">
    <property type="entry name" value="ATC_hydrolase-like"/>
</dbReference>
<proteinExistence type="predicted"/>
<organism evidence="2 3">
    <name type="scientific">Fusarium solani</name>
    <name type="common">Filamentous fungus</name>
    <dbReference type="NCBI Taxonomy" id="169388"/>
    <lineage>
        <taxon>Eukaryota</taxon>
        <taxon>Fungi</taxon>
        <taxon>Dikarya</taxon>
        <taxon>Ascomycota</taxon>
        <taxon>Pezizomycotina</taxon>
        <taxon>Sordariomycetes</taxon>
        <taxon>Hypocreomycetidae</taxon>
        <taxon>Hypocreales</taxon>
        <taxon>Nectriaceae</taxon>
        <taxon>Fusarium</taxon>
        <taxon>Fusarium solani species complex</taxon>
    </lineage>
</organism>